<dbReference type="PROSITE" id="PS50103">
    <property type="entry name" value="ZF_C3H1"/>
    <property type="match status" value="1"/>
</dbReference>
<dbReference type="GO" id="GO:0005634">
    <property type="term" value="C:nucleus"/>
    <property type="evidence" value="ECO:0007669"/>
    <property type="project" value="UniProtKB-SubCell"/>
</dbReference>
<evidence type="ECO:0000256" key="10">
    <source>
        <dbReference type="SAM" id="MobiDB-lite"/>
    </source>
</evidence>
<feature type="compositionally biased region" description="Basic and acidic residues" evidence="10">
    <location>
        <begin position="244"/>
        <end position="257"/>
    </location>
</feature>
<dbReference type="AlphaFoldDB" id="A0A0N4URS1"/>
<evidence type="ECO:0000256" key="1">
    <source>
        <dbReference type="ARBA" id="ARBA00004123"/>
    </source>
</evidence>
<dbReference type="InterPro" id="IPR040366">
    <property type="entry name" value="Nab2/ZC3H14"/>
</dbReference>
<evidence type="ECO:0000256" key="9">
    <source>
        <dbReference type="PROSITE-ProRule" id="PRU00723"/>
    </source>
</evidence>
<comment type="similarity">
    <text evidence="2">Belongs to the ZC3H14 family.</text>
</comment>
<evidence type="ECO:0000256" key="6">
    <source>
        <dbReference type="ARBA" id="ARBA00022771"/>
    </source>
</evidence>
<reference evidence="15" key="1">
    <citation type="submission" date="2017-02" db="UniProtKB">
        <authorList>
            <consortium name="WormBaseParasite"/>
        </authorList>
    </citation>
    <scope>IDENTIFICATION</scope>
</reference>
<proteinExistence type="inferred from homology"/>
<feature type="compositionally biased region" description="Basic and acidic residues" evidence="10">
    <location>
        <begin position="222"/>
        <end position="237"/>
    </location>
</feature>
<feature type="region of interest" description="Disordered" evidence="10">
    <location>
        <begin position="118"/>
        <end position="151"/>
    </location>
</feature>
<dbReference type="WBParaSite" id="DME_0001075301-mRNA-1">
    <property type="protein sequence ID" value="DME_0001075301-mRNA-1"/>
    <property type="gene ID" value="DME_0001075301"/>
</dbReference>
<feature type="zinc finger region" description="C3H1-type" evidence="9">
    <location>
        <begin position="644"/>
        <end position="669"/>
    </location>
</feature>
<dbReference type="STRING" id="318479.A0A0N4URS1"/>
<evidence type="ECO:0000256" key="5">
    <source>
        <dbReference type="ARBA" id="ARBA00022737"/>
    </source>
</evidence>
<keyword evidence="6 9" id="KW-0863">Zinc-finger</keyword>
<feature type="compositionally biased region" description="Polar residues" evidence="10">
    <location>
        <begin position="373"/>
        <end position="384"/>
    </location>
</feature>
<keyword evidence="14" id="KW-1185">Reference proteome</keyword>
<feature type="region of interest" description="Disordered" evidence="10">
    <location>
        <begin position="177"/>
        <end position="257"/>
    </location>
</feature>
<dbReference type="Proteomes" id="UP000038040">
    <property type="component" value="Unplaced"/>
</dbReference>
<evidence type="ECO:0000256" key="4">
    <source>
        <dbReference type="ARBA" id="ARBA00022723"/>
    </source>
</evidence>
<dbReference type="Gene3D" id="4.10.1000.30">
    <property type="match status" value="1"/>
</dbReference>
<dbReference type="InterPro" id="IPR000571">
    <property type="entry name" value="Znf_CCCH"/>
</dbReference>
<dbReference type="GO" id="GO:0043488">
    <property type="term" value="P:regulation of mRNA stability"/>
    <property type="evidence" value="ECO:0007669"/>
    <property type="project" value="InterPro"/>
</dbReference>
<sequence length="766" mass="85976">MTGPNNVEVSKRIRAAIKAKLEELGVYVDEELPDYIMVMIANKKERNHMKHDLLLFLSNNTSAFVDWLFDTLERLQSAAIAPHHVEKSSSKTSSLESGTRKETTVTWEILQSMKHGDSEKRYEYKEEKEMKTKKANKESEKRKSRECKDSDREAKVVKSKVFIFPQTIFLFMNYQPSNKEKSSRRRTHERIEYSSAERSLRNRHSSLRDNDNKITISNKQKVIADDKYGNSESDSKKRINKSTSKKESVSDTSTKSERNLACGYAGQNFTSNNEVMTSRKRKSLYLKSSAYTSPFESESDEQVVDIDSENDLCNKKVQSSAVARLPKTTTPKTVVSQVVVKRKIPEKDNSKQARGGKMLFLKAIEEANATTRIPSHFGTGTASHSRAVGESKPVTTRIPSHLGTGSISHFRAVGESKPVSNLAVEEEAIEIDIYDDLDLLPEADKYDMSCSIDKSPLGCFSEEEADHNSCAKKRKLESVECVKKEGNFVITLQGSDRRVSKIPDGSDLSTNTQLKTRRQRNGNPNSAFLNLSSVMKQTSAVSECFTSGVRRRDEIVMEYSTTENSDNDKNNEVQQANESGLEVDEFISAVSKSSENTPLWDGQIQLEEEDSSDDEAAIDAVLASMNAAVAQTEVKAKSFGINNEKLMERCKFWPKCRLGDSCLYIHPCRPCRLNSSVDNLPESSSIVSANTSLNALIPCKYGGNCTNAQCIYKHPKACRFGIYCTSSNCYFRHPNQFSTSRSPSSVDKYKWKAPTDPNIFTDPIVD</sequence>
<keyword evidence="7 9" id="KW-0862">Zinc</keyword>
<dbReference type="EMBL" id="UYYG01000336">
    <property type="protein sequence ID" value="VDN54182.1"/>
    <property type="molecule type" value="Genomic_DNA"/>
</dbReference>
<organism evidence="13 15">
    <name type="scientific">Dracunculus medinensis</name>
    <name type="common">Guinea worm</name>
    <dbReference type="NCBI Taxonomy" id="318479"/>
    <lineage>
        <taxon>Eukaryota</taxon>
        <taxon>Metazoa</taxon>
        <taxon>Ecdysozoa</taxon>
        <taxon>Nematoda</taxon>
        <taxon>Chromadorea</taxon>
        <taxon>Rhabditida</taxon>
        <taxon>Spirurina</taxon>
        <taxon>Dracunculoidea</taxon>
        <taxon>Dracunculidae</taxon>
        <taxon>Dracunculus</taxon>
    </lineage>
</organism>
<dbReference type="GO" id="GO:0008270">
    <property type="term" value="F:zinc ion binding"/>
    <property type="evidence" value="ECO:0007669"/>
    <property type="project" value="UniProtKB-KW"/>
</dbReference>
<keyword evidence="5" id="KW-0677">Repeat</keyword>
<dbReference type="Proteomes" id="UP000274756">
    <property type="component" value="Unassembled WGS sequence"/>
</dbReference>
<protein>
    <recommendedName>
        <fullName evidence="3">Zinc finger CCCH domain-containing protein 14</fullName>
    </recommendedName>
</protein>
<comment type="subcellular location">
    <subcellularLocation>
        <location evidence="1">Nucleus</location>
    </subcellularLocation>
</comment>
<dbReference type="PANTHER" id="PTHR14738:SF29">
    <property type="entry name" value="ZINC FINGER CCCH DOMAIN-CONTAINING PROTEIN 14"/>
    <property type="match status" value="1"/>
</dbReference>
<dbReference type="Gene3D" id="4.10.1000.40">
    <property type="match status" value="1"/>
</dbReference>
<dbReference type="GO" id="GO:0008143">
    <property type="term" value="F:poly(A) binding"/>
    <property type="evidence" value="ECO:0007669"/>
    <property type="project" value="InterPro"/>
</dbReference>
<feature type="domain" description="C3H1-type" evidence="11">
    <location>
        <begin position="644"/>
        <end position="669"/>
    </location>
</feature>
<feature type="region of interest" description="Disordered" evidence="10">
    <location>
        <begin position="501"/>
        <end position="525"/>
    </location>
</feature>
<keyword evidence="4 9" id="KW-0479">Metal-binding</keyword>
<gene>
    <name evidence="12" type="ORF">DME_LOCUS4155</name>
</gene>
<evidence type="ECO:0000313" key="12">
    <source>
        <dbReference type="EMBL" id="VDN54182.1"/>
    </source>
</evidence>
<name>A0A0N4URS1_DRAME</name>
<dbReference type="OrthoDB" id="5589010at2759"/>
<evidence type="ECO:0000313" key="13">
    <source>
        <dbReference type="Proteomes" id="UP000038040"/>
    </source>
</evidence>
<dbReference type="Pfam" id="PF14608">
    <property type="entry name" value="zf-CCCH_2"/>
    <property type="match status" value="3"/>
</dbReference>
<evidence type="ECO:0000256" key="3">
    <source>
        <dbReference type="ARBA" id="ARBA00015071"/>
    </source>
</evidence>
<feature type="region of interest" description="Disordered" evidence="10">
    <location>
        <begin position="373"/>
        <end position="401"/>
    </location>
</feature>
<evidence type="ECO:0000256" key="2">
    <source>
        <dbReference type="ARBA" id="ARBA00008423"/>
    </source>
</evidence>
<evidence type="ECO:0000256" key="8">
    <source>
        <dbReference type="ARBA" id="ARBA00023242"/>
    </source>
</evidence>
<evidence type="ECO:0000256" key="7">
    <source>
        <dbReference type="ARBA" id="ARBA00022833"/>
    </source>
</evidence>
<evidence type="ECO:0000259" key="11">
    <source>
        <dbReference type="PROSITE" id="PS50103"/>
    </source>
</evidence>
<evidence type="ECO:0000313" key="15">
    <source>
        <dbReference type="WBParaSite" id="DME_0001075301-mRNA-1"/>
    </source>
</evidence>
<evidence type="ECO:0000313" key="14">
    <source>
        <dbReference type="Proteomes" id="UP000274756"/>
    </source>
</evidence>
<accession>A0A0N4URS1</accession>
<dbReference type="Gene3D" id="1.20.1390.10">
    <property type="entry name" value="PWI domain"/>
    <property type="match status" value="1"/>
</dbReference>
<reference evidence="12 14" key="2">
    <citation type="submission" date="2018-11" db="EMBL/GenBank/DDBJ databases">
        <authorList>
            <consortium name="Pathogen Informatics"/>
        </authorList>
    </citation>
    <scope>NUCLEOTIDE SEQUENCE [LARGE SCALE GENOMIC DNA]</scope>
</reference>
<dbReference type="GO" id="GO:0005737">
    <property type="term" value="C:cytoplasm"/>
    <property type="evidence" value="ECO:0007669"/>
    <property type="project" value="TreeGrafter"/>
</dbReference>
<keyword evidence="8" id="KW-0539">Nucleus</keyword>
<dbReference type="PANTHER" id="PTHR14738">
    <property type="entry name" value="ZINC FINGER CCCH DOMAIN-CONTAINING PROTEIN 14"/>
    <property type="match status" value="1"/>
</dbReference>